<dbReference type="Gene3D" id="3.40.30.10">
    <property type="entry name" value="Glutaredoxin"/>
    <property type="match status" value="1"/>
</dbReference>
<comment type="caution">
    <text evidence="2">The sequence shown here is derived from an EMBL/GenBank/DDBJ whole genome shotgun (WGS) entry which is preliminary data.</text>
</comment>
<dbReference type="RefSeq" id="WP_021460532.1">
    <property type="nucleotide sequence ID" value="NZ_JADOBG010000002.1"/>
</dbReference>
<evidence type="ECO:0000259" key="1">
    <source>
        <dbReference type="Pfam" id="PF00462"/>
    </source>
</evidence>
<organism evidence="2 3">
    <name type="scientific">Legionella bononiensis</name>
    <dbReference type="NCBI Taxonomy" id="2793102"/>
    <lineage>
        <taxon>Bacteria</taxon>
        <taxon>Pseudomonadati</taxon>
        <taxon>Pseudomonadota</taxon>
        <taxon>Gammaproteobacteria</taxon>
        <taxon>Legionellales</taxon>
        <taxon>Legionellaceae</taxon>
        <taxon>Legionella</taxon>
    </lineage>
</organism>
<evidence type="ECO:0000313" key="3">
    <source>
        <dbReference type="Proteomes" id="UP000809910"/>
    </source>
</evidence>
<name>A0ABS1WES7_9GAMM</name>
<evidence type="ECO:0000313" key="2">
    <source>
        <dbReference type="EMBL" id="MBL7527856.1"/>
    </source>
</evidence>
<feature type="domain" description="Glutaredoxin" evidence="1">
    <location>
        <begin position="108"/>
        <end position="172"/>
    </location>
</feature>
<dbReference type="PROSITE" id="PS51354">
    <property type="entry name" value="GLUTAREDOXIN_2"/>
    <property type="match status" value="1"/>
</dbReference>
<proteinExistence type="predicted"/>
<accession>A0ABS1WES7</accession>
<dbReference type="InterPro" id="IPR002109">
    <property type="entry name" value="Glutaredoxin"/>
</dbReference>
<dbReference type="InterPro" id="IPR036249">
    <property type="entry name" value="Thioredoxin-like_sf"/>
</dbReference>
<dbReference type="Pfam" id="PF00462">
    <property type="entry name" value="Glutaredoxin"/>
    <property type="match status" value="1"/>
</dbReference>
<sequence>MSVKITLYRWEGQYGAFKIKVPCGECSLTKDIILDAIATDLKDIPVELDIHAWLNEWWKPLLKGAWHAPIVLVEGKVISQGHALNRGVLTQAVIEAHAKQTTLTGNHIFGKPHCIHCQHAKQYFEEAKLSYEFHDVVKNPRDLYEMLARVKPIVGAKTPITVPQIWLDSQYVGGAEELSAILGREVEPNPERGICSLTAKGHEKN</sequence>
<dbReference type="Proteomes" id="UP000809910">
    <property type="component" value="Unassembled WGS sequence"/>
</dbReference>
<dbReference type="EMBL" id="JADWVN010000027">
    <property type="protein sequence ID" value="MBL7527856.1"/>
    <property type="molecule type" value="Genomic_DNA"/>
</dbReference>
<reference evidence="2 3" key="1">
    <citation type="submission" date="2020-12" db="EMBL/GenBank/DDBJ databases">
        <title>WGS of Legionella: environmental sample.</title>
        <authorList>
            <person name="Cristino S."/>
            <person name="Girolamini L."/>
            <person name="Salaris S."/>
            <person name="Pascale M.R."/>
            <person name="Mazzotta M."/>
            <person name="Orsini M."/>
            <person name="Grottola A."/>
        </authorList>
    </citation>
    <scope>NUCLEOTIDE SEQUENCE [LARGE SCALE GENOMIC DNA]</scope>
    <source>
        <strain evidence="2 3">30cs62</strain>
    </source>
</reference>
<protein>
    <submittedName>
        <fullName evidence="2">Glutaredoxin</fullName>
    </submittedName>
</protein>
<keyword evidence="3" id="KW-1185">Reference proteome</keyword>
<gene>
    <name evidence="2" type="ORF">I5282_14925</name>
</gene>
<dbReference type="SUPFAM" id="SSF52833">
    <property type="entry name" value="Thioredoxin-like"/>
    <property type="match status" value="1"/>
</dbReference>